<dbReference type="Proteomes" id="UP000427281">
    <property type="component" value="Chromosome"/>
</dbReference>
<dbReference type="PANTHER" id="PTHR32328">
    <property type="entry name" value="L-SERYL-TRNA(SEC) SELENIUM TRANSFERASE"/>
    <property type="match status" value="1"/>
</dbReference>
<keyword evidence="6" id="KW-1185">Reference proteome</keyword>
<evidence type="ECO:0000256" key="1">
    <source>
        <dbReference type="ARBA" id="ARBA00001933"/>
    </source>
</evidence>
<evidence type="ECO:0000256" key="3">
    <source>
        <dbReference type="ARBA" id="ARBA00044507"/>
    </source>
</evidence>
<dbReference type="RefSeq" id="WP_155363587.1">
    <property type="nucleotide sequence ID" value="NZ_CP043930.1"/>
</dbReference>
<dbReference type="InterPro" id="IPR015424">
    <property type="entry name" value="PyrdxlP-dep_Trfase"/>
</dbReference>
<dbReference type="EMBL" id="CP043930">
    <property type="protein sequence ID" value="QGQ22515.1"/>
    <property type="molecule type" value="Genomic_DNA"/>
</dbReference>
<evidence type="ECO:0000313" key="5">
    <source>
        <dbReference type="EMBL" id="QGQ22515.1"/>
    </source>
</evidence>
<dbReference type="GO" id="GO:0008483">
    <property type="term" value="F:transaminase activity"/>
    <property type="evidence" value="ECO:0007669"/>
    <property type="project" value="UniProtKB-KW"/>
</dbReference>
<gene>
    <name evidence="5" type="ORF">F1728_07415</name>
</gene>
<reference evidence="5 6" key="1">
    <citation type="submission" date="2019-09" db="EMBL/GenBank/DDBJ databases">
        <title>Gimesia benthica sp. nov., a novel bacterium isolated from deep-sea water of the Northwest Indian Ocean.</title>
        <authorList>
            <person name="Dai X."/>
        </authorList>
    </citation>
    <scope>NUCLEOTIDE SEQUENCE [LARGE SCALE GENOMIC DNA]</scope>
    <source>
        <strain evidence="5 6">E7</strain>
    </source>
</reference>
<dbReference type="InterPro" id="IPR015421">
    <property type="entry name" value="PyrdxlP-dep_Trfase_major"/>
</dbReference>
<protein>
    <submittedName>
        <fullName evidence="5">Aminotransferase class V-fold PLP-dependent enzyme</fullName>
    </submittedName>
</protein>
<keyword evidence="5" id="KW-0808">Transferase</keyword>
<dbReference type="Pfam" id="PF03841">
    <property type="entry name" value="SelA"/>
    <property type="match status" value="1"/>
</dbReference>
<keyword evidence="5" id="KW-0032">Aminotransferase</keyword>
<sequence>MSVYRELGVEPIINACGSVTRLGGAPMPPEVLEAFHQGAQEWVPLEQLQAAASKKIAAQTGTEAGLVTSGAAGALTLGTAAILAGHNLRRIEQLPHCDEFPHEFIIAREQRSGYDHAIRAAGARLVEVGFNEIVSNAGVRRTEAWEYAAAITERTAGIVYVHAADSAPGLSEVVEVAHEHGLPVIVDAAGELPPRENLREIAATGADLVAFSGGKAIRGPQSTGLLCGKRDLISSAALQMLDMDDHYELWSPAEGLIDATQLKGLPRHGIGRALKVSKEEIIAVLTALDLFASGAYDAQNLEYRSWLEKVAEEVAEEVELADVRASCYLVIPENPQRWPILEIQVEDRDAFEVCRKLREGKPPIYVGHARLYEGILTINPLCLQAEQVSVLARRLCEELK</sequence>
<evidence type="ECO:0000313" key="6">
    <source>
        <dbReference type="Proteomes" id="UP000427281"/>
    </source>
</evidence>
<evidence type="ECO:0000256" key="2">
    <source>
        <dbReference type="ARBA" id="ARBA00022898"/>
    </source>
</evidence>
<evidence type="ECO:0000256" key="4">
    <source>
        <dbReference type="PIRSR" id="PIRSR618319-50"/>
    </source>
</evidence>
<dbReference type="KEGG" id="gim:F1728_07415"/>
<comment type="cofactor">
    <cofactor evidence="1 4">
        <name>pyridoxal 5'-phosphate</name>
        <dbReference type="ChEBI" id="CHEBI:597326"/>
    </cofactor>
</comment>
<name>A0A6I6AAX0_9PLAN</name>
<dbReference type="SUPFAM" id="SSF53383">
    <property type="entry name" value="PLP-dependent transferases"/>
    <property type="match status" value="1"/>
</dbReference>
<accession>A0A6I6AAX0</accession>
<dbReference type="PANTHER" id="PTHR32328:SF0">
    <property type="entry name" value="L-SERYL-TRNA(SEC) SELENIUM TRANSFERASE"/>
    <property type="match status" value="1"/>
</dbReference>
<comment type="similarity">
    <text evidence="3">Belongs to the SelA family.</text>
</comment>
<dbReference type="AlphaFoldDB" id="A0A6I6AAX0"/>
<organism evidence="5 6">
    <name type="scientific">Gimesia benthica</name>
    <dbReference type="NCBI Taxonomy" id="2608982"/>
    <lineage>
        <taxon>Bacteria</taxon>
        <taxon>Pseudomonadati</taxon>
        <taxon>Planctomycetota</taxon>
        <taxon>Planctomycetia</taxon>
        <taxon>Planctomycetales</taxon>
        <taxon>Planctomycetaceae</taxon>
        <taxon>Gimesia</taxon>
    </lineage>
</organism>
<proteinExistence type="inferred from homology"/>
<dbReference type="GO" id="GO:0004125">
    <property type="term" value="F:L-seryl-tRNA(Sec) selenium transferase activity"/>
    <property type="evidence" value="ECO:0007669"/>
    <property type="project" value="TreeGrafter"/>
</dbReference>
<dbReference type="Gene3D" id="3.40.640.10">
    <property type="entry name" value="Type I PLP-dependent aspartate aminotransferase-like (Major domain)"/>
    <property type="match status" value="1"/>
</dbReference>
<keyword evidence="2 4" id="KW-0663">Pyridoxal phosphate</keyword>
<feature type="modified residue" description="N6-(pyridoxal phosphate)lysine" evidence="4">
    <location>
        <position position="215"/>
    </location>
</feature>
<dbReference type="InterPro" id="IPR018319">
    <property type="entry name" value="SelA-like"/>
</dbReference>